<evidence type="ECO:0000256" key="2">
    <source>
        <dbReference type="RuleBase" id="RU003749"/>
    </source>
</evidence>
<comment type="similarity">
    <text evidence="1 2">Belongs to the anti-sigma-factor antagonist family.</text>
</comment>
<dbReference type="CDD" id="cd07043">
    <property type="entry name" value="STAS_anti-anti-sigma_factors"/>
    <property type="match status" value="1"/>
</dbReference>
<dbReference type="SUPFAM" id="SSF52091">
    <property type="entry name" value="SpoIIaa-like"/>
    <property type="match status" value="1"/>
</dbReference>
<dbReference type="Pfam" id="PF01740">
    <property type="entry name" value="STAS"/>
    <property type="match status" value="1"/>
</dbReference>
<dbReference type="InterPro" id="IPR002645">
    <property type="entry name" value="STAS_dom"/>
</dbReference>
<dbReference type="InterPro" id="IPR036513">
    <property type="entry name" value="STAS_dom_sf"/>
</dbReference>
<dbReference type="OrthoDB" id="4833278at2"/>
<dbReference type="Proteomes" id="UP000198280">
    <property type="component" value="Unassembled WGS sequence"/>
</dbReference>
<dbReference type="PANTHER" id="PTHR33495:SF2">
    <property type="entry name" value="ANTI-SIGMA FACTOR ANTAGONIST TM_1081-RELATED"/>
    <property type="match status" value="1"/>
</dbReference>
<gene>
    <name evidence="4" type="ORF">SAMN05216252_11287</name>
</gene>
<proteinExistence type="inferred from homology"/>
<accession>A0A239J618</accession>
<dbReference type="PROSITE" id="PS50801">
    <property type="entry name" value="STAS"/>
    <property type="match status" value="1"/>
</dbReference>
<name>A0A239J618_9ACTN</name>
<dbReference type="InterPro" id="IPR003658">
    <property type="entry name" value="Anti-sigma_ant"/>
</dbReference>
<dbReference type="NCBIfam" id="TIGR00377">
    <property type="entry name" value="ant_ant_sig"/>
    <property type="match status" value="1"/>
</dbReference>
<evidence type="ECO:0000313" key="5">
    <source>
        <dbReference type="Proteomes" id="UP000198280"/>
    </source>
</evidence>
<dbReference type="EMBL" id="FZOF01000012">
    <property type="protein sequence ID" value="SNT00928.1"/>
    <property type="molecule type" value="Genomic_DNA"/>
</dbReference>
<feature type="domain" description="STAS" evidence="3">
    <location>
        <begin position="22"/>
        <end position="117"/>
    </location>
</feature>
<keyword evidence="5" id="KW-1185">Reference proteome</keyword>
<dbReference type="AlphaFoldDB" id="A0A239J618"/>
<dbReference type="Gene3D" id="3.30.750.24">
    <property type="entry name" value="STAS domain"/>
    <property type="match status" value="1"/>
</dbReference>
<protein>
    <recommendedName>
        <fullName evidence="2">Anti-sigma factor antagonist</fullName>
    </recommendedName>
</protein>
<evidence type="ECO:0000259" key="3">
    <source>
        <dbReference type="PROSITE" id="PS50801"/>
    </source>
</evidence>
<organism evidence="4 5">
    <name type="scientific">Actinacidiphila glaucinigra</name>
    <dbReference type="NCBI Taxonomy" id="235986"/>
    <lineage>
        <taxon>Bacteria</taxon>
        <taxon>Bacillati</taxon>
        <taxon>Actinomycetota</taxon>
        <taxon>Actinomycetes</taxon>
        <taxon>Kitasatosporales</taxon>
        <taxon>Streptomycetaceae</taxon>
        <taxon>Actinacidiphila</taxon>
    </lineage>
</organism>
<dbReference type="PANTHER" id="PTHR33495">
    <property type="entry name" value="ANTI-SIGMA FACTOR ANTAGONIST TM_1081-RELATED-RELATED"/>
    <property type="match status" value="1"/>
</dbReference>
<sequence length="117" mass="12800">MSDDATDTTPRIHRRTDGSSTLVTLGGEVDVLTAPGVSAALDALTGADRPDIVVDLRPVEFIDCSGLSALVRARRRAEEHSGRVRLVCRDEFTLRTLRATRLTRSFTILPDWPEPTA</sequence>
<dbReference type="GO" id="GO:0043856">
    <property type="term" value="F:anti-sigma factor antagonist activity"/>
    <property type="evidence" value="ECO:0007669"/>
    <property type="project" value="InterPro"/>
</dbReference>
<dbReference type="RefSeq" id="WP_089225857.1">
    <property type="nucleotide sequence ID" value="NZ_FZOF01000012.1"/>
</dbReference>
<evidence type="ECO:0000256" key="1">
    <source>
        <dbReference type="ARBA" id="ARBA00009013"/>
    </source>
</evidence>
<evidence type="ECO:0000313" key="4">
    <source>
        <dbReference type="EMBL" id="SNT00928.1"/>
    </source>
</evidence>
<reference evidence="4 5" key="1">
    <citation type="submission" date="2017-06" db="EMBL/GenBank/DDBJ databases">
        <authorList>
            <person name="Kim H.J."/>
            <person name="Triplett B.A."/>
        </authorList>
    </citation>
    <scope>NUCLEOTIDE SEQUENCE [LARGE SCALE GENOMIC DNA]</scope>
    <source>
        <strain evidence="4 5">CGMCC 4.1858</strain>
    </source>
</reference>